<evidence type="ECO:0000256" key="5">
    <source>
        <dbReference type="ARBA" id="ARBA00022475"/>
    </source>
</evidence>
<keyword evidence="9" id="KW-0046">Antibiotic resistance</keyword>
<dbReference type="InterPro" id="IPR051327">
    <property type="entry name" value="MATE_MepA_subfamily"/>
</dbReference>
<dbReference type="PANTHER" id="PTHR43823">
    <property type="entry name" value="SPORULATION PROTEIN YKVU"/>
    <property type="match status" value="1"/>
</dbReference>
<dbReference type="GO" id="GO:0046677">
    <property type="term" value="P:response to antibiotic"/>
    <property type="evidence" value="ECO:0007669"/>
    <property type="project" value="UniProtKB-KW"/>
</dbReference>
<dbReference type="InterPro" id="IPR002528">
    <property type="entry name" value="MATE_fam"/>
</dbReference>
<evidence type="ECO:0000256" key="10">
    <source>
        <dbReference type="SAM" id="Phobius"/>
    </source>
</evidence>
<evidence type="ECO:0000256" key="8">
    <source>
        <dbReference type="ARBA" id="ARBA00023136"/>
    </source>
</evidence>
<dbReference type="EMBL" id="PVTO01000035">
    <property type="protein sequence ID" value="PRY75400.1"/>
    <property type="molecule type" value="Genomic_DNA"/>
</dbReference>
<dbReference type="CDD" id="cd13143">
    <property type="entry name" value="MATE_MepA_like"/>
    <property type="match status" value="1"/>
</dbReference>
<dbReference type="GO" id="GO:0042910">
    <property type="term" value="F:xenobiotic transmembrane transporter activity"/>
    <property type="evidence" value="ECO:0007669"/>
    <property type="project" value="InterPro"/>
</dbReference>
<evidence type="ECO:0000256" key="1">
    <source>
        <dbReference type="ARBA" id="ARBA00004651"/>
    </source>
</evidence>
<evidence type="ECO:0000256" key="6">
    <source>
        <dbReference type="ARBA" id="ARBA00022692"/>
    </source>
</evidence>
<dbReference type="PIRSF" id="PIRSF006603">
    <property type="entry name" value="DinF"/>
    <property type="match status" value="1"/>
</dbReference>
<feature type="transmembrane region" description="Helical" evidence="10">
    <location>
        <begin position="399"/>
        <end position="417"/>
    </location>
</feature>
<dbReference type="AlphaFoldDB" id="A0A2T0VUV4"/>
<accession>A0A2T0VUV4</accession>
<reference evidence="11 12" key="1">
    <citation type="submission" date="2018-03" db="EMBL/GenBank/DDBJ databases">
        <title>Genomic Encyclopedia of Archaeal and Bacterial Type Strains, Phase II (KMG-II): from individual species to whole genera.</title>
        <authorList>
            <person name="Goeker M."/>
        </authorList>
    </citation>
    <scope>NUCLEOTIDE SEQUENCE [LARGE SCALE GENOMIC DNA]</scope>
    <source>
        <strain evidence="11 12">DSM 13175</strain>
    </source>
</reference>
<dbReference type="InterPro" id="IPR045070">
    <property type="entry name" value="MATE_MepA-like"/>
</dbReference>
<comment type="caution">
    <text evidence="11">The sequence shown here is derived from an EMBL/GenBank/DDBJ whole genome shotgun (WGS) entry which is preliminary data.</text>
</comment>
<dbReference type="Pfam" id="PF01554">
    <property type="entry name" value="MatE"/>
    <property type="match status" value="2"/>
</dbReference>
<feature type="transmembrane region" description="Helical" evidence="10">
    <location>
        <begin position="275"/>
        <end position="294"/>
    </location>
</feature>
<comment type="similarity">
    <text evidence="2">Belongs to the multi antimicrobial extrusion (MATE) (TC 2.A.66.1) family. MepA subfamily.</text>
</comment>
<proteinExistence type="inferred from homology"/>
<evidence type="ECO:0000313" key="11">
    <source>
        <dbReference type="EMBL" id="PRY75400.1"/>
    </source>
</evidence>
<feature type="transmembrane region" description="Helical" evidence="10">
    <location>
        <begin position="65"/>
        <end position="89"/>
    </location>
</feature>
<sequence length="457" mass="50461">MNGQVKEVLTKQKVDLGKSSISKLFWYYTIPSVFMLVVQTAAYFVDSVFVGRFIGAEGLSAITLVMPVIIFLGGIAMMIGIGGITLAGIEKGAGNKENSNNIYNVTMALTLISGVVGAIILFLAAPLLMSLLSLTSETGAFAIEYARYTSFFVPFFLMNFVVGFFLKLDGKPLLVTGVMFFGALLNVGLDYMFIVYYELGMRGAAMATGLSQVAPFLICLGVLIWTSDWSFRKPVFRLRDIQRIFYNGFSEFLTSITMAIIGVVFNVVILRRIGAMGIAAFAVVMQLMEFARALGYGIGEGNQSIWSYNFGAYQYDRVHLVRKWAIYVSVMIGALLAGAAFLFGEEISRLFVTEVAVNALSVEVINYAAVSLVFVGFNIVLPTYYTAINDPYRSILLTVYRSFVGPIVGLLILPLIFGDEGIWLTFVYMEVTAFIFGLLLLRKYPLGDKNQKWKVPE</sequence>
<dbReference type="GO" id="GO:0015297">
    <property type="term" value="F:antiporter activity"/>
    <property type="evidence" value="ECO:0007669"/>
    <property type="project" value="InterPro"/>
</dbReference>
<feature type="transmembrane region" description="Helical" evidence="10">
    <location>
        <begin position="324"/>
        <end position="344"/>
    </location>
</feature>
<organism evidence="11 12">
    <name type="scientific">Alkalibacterium olivapovliticus</name>
    <dbReference type="NCBI Taxonomy" id="99907"/>
    <lineage>
        <taxon>Bacteria</taxon>
        <taxon>Bacillati</taxon>
        <taxon>Bacillota</taxon>
        <taxon>Bacilli</taxon>
        <taxon>Lactobacillales</taxon>
        <taxon>Carnobacteriaceae</taxon>
        <taxon>Alkalibacterium</taxon>
    </lineage>
</organism>
<name>A0A2T0VUV4_9LACT</name>
<feature type="transmembrane region" description="Helical" evidence="10">
    <location>
        <begin position="173"/>
        <end position="197"/>
    </location>
</feature>
<dbReference type="Proteomes" id="UP000238205">
    <property type="component" value="Unassembled WGS sequence"/>
</dbReference>
<dbReference type="InterPro" id="IPR048279">
    <property type="entry name" value="MdtK-like"/>
</dbReference>
<evidence type="ECO:0000256" key="4">
    <source>
        <dbReference type="ARBA" id="ARBA00022448"/>
    </source>
</evidence>
<dbReference type="GO" id="GO:0005886">
    <property type="term" value="C:plasma membrane"/>
    <property type="evidence" value="ECO:0007669"/>
    <property type="project" value="UniProtKB-SubCell"/>
</dbReference>
<dbReference type="PANTHER" id="PTHR43823:SF3">
    <property type="entry name" value="MULTIDRUG EXPORT PROTEIN MEPA"/>
    <property type="match status" value="1"/>
</dbReference>
<keyword evidence="6 10" id="KW-0812">Transmembrane</keyword>
<dbReference type="NCBIfam" id="TIGR00797">
    <property type="entry name" value="matE"/>
    <property type="match status" value="1"/>
</dbReference>
<protein>
    <recommendedName>
        <fullName evidence="3">Multidrug export protein MepA</fullName>
    </recommendedName>
</protein>
<feature type="transmembrane region" description="Helical" evidence="10">
    <location>
        <begin position="364"/>
        <end position="387"/>
    </location>
</feature>
<feature type="transmembrane region" description="Helical" evidence="10">
    <location>
        <begin position="423"/>
        <end position="441"/>
    </location>
</feature>
<evidence type="ECO:0000256" key="2">
    <source>
        <dbReference type="ARBA" id="ARBA00008417"/>
    </source>
</evidence>
<feature type="transmembrane region" description="Helical" evidence="10">
    <location>
        <begin position="145"/>
        <end position="166"/>
    </location>
</feature>
<keyword evidence="8 10" id="KW-0472">Membrane</keyword>
<evidence type="ECO:0000256" key="9">
    <source>
        <dbReference type="ARBA" id="ARBA00023251"/>
    </source>
</evidence>
<keyword evidence="7 10" id="KW-1133">Transmembrane helix</keyword>
<keyword evidence="5" id="KW-1003">Cell membrane</keyword>
<keyword evidence="4" id="KW-0813">Transport</keyword>
<evidence type="ECO:0000256" key="7">
    <source>
        <dbReference type="ARBA" id="ARBA00022989"/>
    </source>
</evidence>
<evidence type="ECO:0000313" key="12">
    <source>
        <dbReference type="Proteomes" id="UP000238205"/>
    </source>
</evidence>
<gene>
    <name evidence="11" type="ORF">CLV38_1359</name>
</gene>
<evidence type="ECO:0000256" key="3">
    <source>
        <dbReference type="ARBA" id="ARBA00022106"/>
    </source>
</evidence>
<keyword evidence="12" id="KW-1185">Reference proteome</keyword>
<feature type="transmembrane region" description="Helical" evidence="10">
    <location>
        <begin position="245"/>
        <end position="269"/>
    </location>
</feature>
<feature type="transmembrane region" description="Helical" evidence="10">
    <location>
        <begin position="25"/>
        <end position="45"/>
    </location>
</feature>
<feature type="transmembrane region" description="Helical" evidence="10">
    <location>
        <begin position="101"/>
        <end position="125"/>
    </location>
</feature>
<comment type="subcellular location">
    <subcellularLocation>
        <location evidence="1">Cell membrane</location>
        <topology evidence="1">Multi-pass membrane protein</topology>
    </subcellularLocation>
</comment>
<feature type="transmembrane region" description="Helical" evidence="10">
    <location>
        <begin position="203"/>
        <end position="225"/>
    </location>
</feature>